<sequence length="142" mass="15389">MPYNTFTVGRDCQLVVMGPFGRVDLAHVTGFEAQQITAAVRVDRLDGVQLGAELPKGWSGSFTLDRGSSAVDDFIAKIEQAYLSGKTIQGGTLYQYVNETDGSVSTYQFSGVVFKLASAGVYRGDAAVMQKLDFFASTRKRV</sequence>
<evidence type="ECO:0000313" key="1">
    <source>
        <dbReference type="EMBL" id="MBB5373637.1"/>
    </source>
</evidence>
<dbReference type="RefSeq" id="WP_183266644.1">
    <property type="nucleotide sequence ID" value="NZ_JACHFJ010000008.1"/>
</dbReference>
<gene>
    <name evidence="1" type="ORF">HNP71_001901</name>
</gene>
<name>A0A840VFG9_9PROT</name>
<evidence type="ECO:0000313" key="2">
    <source>
        <dbReference type="Proteomes" id="UP000553706"/>
    </source>
</evidence>
<accession>A0A840VFG9</accession>
<dbReference type="AlphaFoldDB" id="A0A840VFG9"/>
<dbReference type="EMBL" id="JACHFJ010000008">
    <property type="protein sequence ID" value="MBB5373637.1"/>
    <property type="molecule type" value="Genomic_DNA"/>
</dbReference>
<protein>
    <submittedName>
        <fullName evidence="1">Uncharacterized protein</fullName>
    </submittedName>
</protein>
<organism evidence="1 2">
    <name type="scientific">Acidocella aromatica</name>
    <dbReference type="NCBI Taxonomy" id="1303579"/>
    <lineage>
        <taxon>Bacteria</taxon>
        <taxon>Pseudomonadati</taxon>
        <taxon>Pseudomonadota</taxon>
        <taxon>Alphaproteobacteria</taxon>
        <taxon>Acetobacterales</taxon>
        <taxon>Acidocellaceae</taxon>
        <taxon>Acidocella</taxon>
    </lineage>
</organism>
<keyword evidence="2" id="KW-1185">Reference proteome</keyword>
<reference evidence="1 2" key="1">
    <citation type="submission" date="2020-08" db="EMBL/GenBank/DDBJ databases">
        <title>Genomic Encyclopedia of Type Strains, Phase IV (KMG-IV): sequencing the most valuable type-strain genomes for metagenomic binning, comparative biology and taxonomic classification.</title>
        <authorList>
            <person name="Goeker M."/>
        </authorList>
    </citation>
    <scope>NUCLEOTIDE SEQUENCE [LARGE SCALE GENOMIC DNA]</scope>
    <source>
        <strain evidence="1 2">DSM 27026</strain>
    </source>
</reference>
<proteinExistence type="predicted"/>
<comment type="caution">
    <text evidence="1">The sequence shown here is derived from an EMBL/GenBank/DDBJ whole genome shotgun (WGS) entry which is preliminary data.</text>
</comment>
<dbReference type="Proteomes" id="UP000553706">
    <property type="component" value="Unassembled WGS sequence"/>
</dbReference>